<dbReference type="AlphaFoldDB" id="A0A7N2N2M2"/>
<dbReference type="Pfam" id="PF02567">
    <property type="entry name" value="PhzC-PhzF"/>
    <property type="match status" value="1"/>
</dbReference>
<feature type="domain" description="HMA" evidence="4">
    <location>
        <begin position="332"/>
        <end position="382"/>
    </location>
</feature>
<sequence length="576" mass="63287">MAKKPVKYYVVDAFTESAFKGNPAAVCFLEEEDQRDEKWFQLVAAEFNISTTCYLTQLTHSDSPTPQFRIRWFSPVAELQLCGHATLAAAHTIFTSSFMNSSIVEFVTVSGIVTARRVPEIKTIDGLNSQNGESHESFLIELNFPTTPMTDLNSAEVSTISNALNGASVIDIKRTTAKDDIVVILPSGQAVEELQPQFDAIRKCPGRGIIISGVAPLGSGFDYYYRYFGPKFGINEDPVTGSANCALTPYWSKKLGKCDLIAYAASPRGGVLNIHLDEQNQTVLLRGKAITVMEGRAVLVFGCEVFEATFNGVMEYYHPHVMDSHIAPQTYVFRLPCLKCQRRVRQLLSKLHGVYSIEADGESGRVKVTTEIDPHTLADRLEGIYNKRELPCATMHIPSPHPVPNHNTHVAATNNQNGQEQFRDFQIAELQELAKLERLKNVELVQSRTLKMTFNDYKEGHANASIGDVQSEKKDGPNLKPAKAAGSSHCEASSSYGGGGGGGCENLNCNAMKNLPHHHTFNIEFIKPPPSPPSNHVPQPQGYAPQGQPQGPPTSQPFNAHYSDVSCGDMQKCIVM</sequence>
<dbReference type="InterPro" id="IPR003719">
    <property type="entry name" value="Phenazine_PhzF-like"/>
</dbReference>
<dbReference type="SUPFAM" id="SSF54506">
    <property type="entry name" value="Diaminopimelate epimerase-like"/>
    <property type="match status" value="1"/>
</dbReference>
<name>A0A7N2N2M2_QUELO</name>
<evidence type="ECO:0000256" key="3">
    <source>
        <dbReference type="SAM" id="MobiDB-lite"/>
    </source>
</evidence>
<proteinExistence type="inferred from homology"/>
<dbReference type="GO" id="GO:0016853">
    <property type="term" value="F:isomerase activity"/>
    <property type="evidence" value="ECO:0007669"/>
    <property type="project" value="UniProtKB-KW"/>
</dbReference>
<keyword evidence="6" id="KW-1185">Reference proteome</keyword>
<dbReference type="Gene3D" id="3.10.310.10">
    <property type="entry name" value="Diaminopimelate Epimerase, Chain A, domain 1"/>
    <property type="match status" value="2"/>
</dbReference>
<keyword evidence="2" id="KW-0413">Isomerase</keyword>
<dbReference type="Pfam" id="PF00403">
    <property type="entry name" value="HMA"/>
    <property type="match status" value="1"/>
</dbReference>
<protein>
    <recommendedName>
        <fullName evidence="4">HMA domain-containing protein</fullName>
    </recommendedName>
</protein>
<feature type="compositionally biased region" description="Low complexity" evidence="3">
    <location>
        <begin position="536"/>
        <end position="549"/>
    </location>
</feature>
<dbReference type="FunCoup" id="A0A7N2N2M2">
    <property type="interactions" value="907"/>
</dbReference>
<dbReference type="EnsemblPlants" id="QL12p022188:mrna">
    <property type="protein sequence ID" value="QL12p022188:mrna"/>
    <property type="gene ID" value="QL12p022188"/>
</dbReference>
<dbReference type="GO" id="GO:0005737">
    <property type="term" value="C:cytoplasm"/>
    <property type="evidence" value="ECO:0007669"/>
    <property type="project" value="TreeGrafter"/>
</dbReference>
<evidence type="ECO:0000313" key="5">
    <source>
        <dbReference type="EnsemblPlants" id="QL12p022188:mrna"/>
    </source>
</evidence>
<dbReference type="GO" id="GO:0046872">
    <property type="term" value="F:metal ion binding"/>
    <property type="evidence" value="ECO:0007669"/>
    <property type="project" value="InterPro"/>
</dbReference>
<evidence type="ECO:0000313" key="6">
    <source>
        <dbReference type="Proteomes" id="UP000594261"/>
    </source>
</evidence>
<dbReference type="Gene3D" id="3.30.70.100">
    <property type="match status" value="1"/>
</dbReference>
<dbReference type="PANTHER" id="PTHR13774:SF17">
    <property type="entry name" value="PHENAZINE BIOSYNTHESIS-LIKE DOMAIN-CONTAINING PROTEIN"/>
    <property type="match status" value="1"/>
</dbReference>
<reference evidence="5 6" key="1">
    <citation type="journal article" date="2016" name="G3 (Bethesda)">
        <title>First Draft Assembly and Annotation of the Genome of a California Endemic Oak Quercus lobata Nee (Fagaceae).</title>
        <authorList>
            <person name="Sork V.L."/>
            <person name="Fitz-Gibbon S.T."/>
            <person name="Puiu D."/>
            <person name="Crepeau M."/>
            <person name="Gugger P.F."/>
            <person name="Sherman R."/>
            <person name="Stevens K."/>
            <person name="Langley C.H."/>
            <person name="Pellegrini M."/>
            <person name="Salzberg S.L."/>
        </authorList>
    </citation>
    <scope>NUCLEOTIDE SEQUENCE [LARGE SCALE GENOMIC DNA]</scope>
    <source>
        <strain evidence="5 6">cv. SW786</strain>
    </source>
</reference>
<dbReference type="Gramene" id="QL12p022188:mrna">
    <property type="protein sequence ID" value="QL12p022188:mrna"/>
    <property type="gene ID" value="QL12p022188"/>
</dbReference>
<evidence type="ECO:0000256" key="2">
    <source>
        <dbReference type="ARBA" id="ARBA00023235"/>
    </source>
</evidence>
<dbReference type="NCBIfam" id="TIGR00654">
    <property type="entry name" value="PhzF_family"/>
    <property type="match status" value="1"/>
</dbReference>
<accession>A0A7N2N2M2</accession>
<evidence type="ECO:0000259" key="4">
    <source>
        <dbReference type="Pfam" id="PF00403"/>
    </source>
</evidence>
<feature type="region of interest" description="Disordered" evidence="3">
    <location>
        <begin position="465"/>
        <end position="497"/>
    </location>
</feature>
<dbReference type="SUPFAM" id="SSF55008">
    <property type="entry name" value="HMA, heavy metal-associated domain"/>
    <property type="match status" value="1"/>
</dbReference>
<reference evidence="5" key="2">
    <citation type="submission" date="2021-01" db="UniProtKB">
        <authorList>
            <consortium name="EnsemblPlants"/>
        </authorList>
    </citation>
    <scope>IDENTIFICATION</scope>
</reference>
<organism evidence="5 6">
    <name type="scientific">Quercus lobata</name>
    <name type="common">Valley oak</name>
    <dbReference type="NCBI Taxonomy" id="97700"/>
    <lineage>
        <taxon>Eukaryota</taxon>
        <taxon>Viridiplantae</taxon>
        <taxon>Streptophyta</taxon>
        <taxon>Embryophyta</taxon>
        <taxon>Tracheophyta</taxon>
        <taxon>Spermatophyta</taxon>
        <taxon>Magnoliopsida</taxon>
        <taxon>eudicotyledons</taxon>
        <taxon>Gunneridae</taxon>
        <taxon>Pentapetalae</taxon>
        <taxon>rosids</taxon>
        <taxon>fabids</taxon>
        <taxon>Fagales</taxon>
        <taxon>Fagaceae</taxon>
        <taxon>Quercus</taxon>
    </lineage>
</organism>
<dbReference type="InterPro" id="IPR036163">
    <property type="entry name" value="HMA_dom_sf"/>
</dbReference>
<feature type="region of interest" description="Disordered" evidence="3">
    <location>
        <begin position="522"/>
        <end position="561"/>
    </location>
</feature>
<dbReference type="EMBL" id="LRBV02000012">
    <property type="status" value="NOT_ANNOTATED_CDS"/>
    <property type="molecule type" value="Genomic_DNA"/>
</dbReference>
<dbReference type="Proteomes" id="UP000594261">
    <property type="component" value="Chromosome 12"/>
</dbReference>
<comment type="similarity">
    <text evidence="1">Belongs to the PhzF family.</text>
</comment>
<evidence type="ECO:0000256" key="1">
    <source>
        <dbReference type="ARBA" id="ARBA00008270"/>
    </source>
</evidence>
<dbReference type="InterPro" id="IPR006121">
    <property type="entry name" value="HMA_dom"/>
</dbReference>
<dbReference type="PANTHER" id="PTHR13774">
    <property type="entry name" value="PHENAZINE BIOSYNTHESIS PROTEIN"/>
    <property type="match status" value="1"/>
</dbReference>
<dbReference type="InParanoid" id="A0A7N2N2M2"/>